<dbReference type="EMBL" id="JACEIB010000007">
    <property type="protein sequence ID" value="MBA2934827.1"/>
    <property type="molecule type" value="Genomic_DNA"/>
</dbReference>
<evidence type="ECO:0000313" key="3">
    <source>
        <dbReference type="Proteomes" id="UP000570166"/>
    </source>
</evidence>
<dbReference type="SUPFAM" id="SSF54637">
    <property type="entry name" value="Thioesterase/thiol ester dehydrase-isomerase"/>
    <property type="match status" value="1"/>
</dbReference>
<dbReference type="InterPro" id="IPR039569">
    <property type="entry name" value="FAS1-like_DH_region"/>
</dbReference>
<dbReference type="InterPro" id="IPR052741">
    <property type="entry name" value="Mitochondrial_HTD2"/>
</dbReference>
<dbReference type="Proteomes" id="UP000570166">
    <property type="component" value="Unassembled WGS sequence"/>
</dbReference>
<protein>
    <submittedName>
        <fullName evidence="2">MaoC family dehydratase N-terminal domain-containing protein</fullName>
    </submittedName>
</protein>
<dbReference type="PANTHER" id="PTHR28152:SF1">
    <property type="entry name" value="HYDROXYACYL-THIOESTER DEHYDRATASE TYPE 2, MITOCHONDRIAL"/>
    <property type="match status" value="1"/>
</dbReference>
<dbReference type="RefSeq" id="WP_160366604.1">
    <property type="nucleotide sequence ID" value="NZ_JACEIB010000007.1"/>
</dbReference>
<evidence type="ECO:0000259" key="1">
    <source>
        <dbReference type="Pfam" id="PF13452"/>
    </source>
</evidence>
<organism evidence="2 3">
    <name type="scientific">Sphingomonas chungangi</name>
    <dbReference type="NCBI Taxonomy" id="2683589"/>
    <lineage>
        <taxon>Bacteria</taxon>
        <taxon>Pseudomonadati</taxon>
        <taxon>Pseudomonadota</taxon>
        <taxon>Alphaproteobacteria</taxon>
        <taxon>Sphingomonadales</taxon>
        <taxon>Sphingomonadaceae</taxon>
        <taxon>Sphingomonas</taxon>
    </lineage>
</organism>
<proteinExistence type="predicted"/>
<sequence length="280" mass="30725">MIDAAFLQGWVGRSELRHDVVTPAPIDRLAALLDHATPPWRPGVLPPLGHWLFHLPDARQSGIGPDGHPLTGGFLPPVRLPRRMWAGSRIQFHHPVAYGAEIVRRSTIASVEVKGAPGDEKVFVTVRHDILDGDRVAIAEEQDIVYLGDAPRSTRPDHDGARPVADAVRSIAIDPVQLFRYSALTFNAHRIHYDRDYATGVEIYPGLVVQGPLLATLLMDHFLRAHPEAIVTSFRFRARAPLFDGETFDLCQVGADAGADLFTFVEGRGRTMTASVMAAS</sequence>
<keyword evidence="3" id="KW-1185">Reference proteome</keyword>
<dbReference type="Gene3D" id="3.10.129.10">
    <property type="entry name" value="Hotdog Thioesterase"/>
    <property type="match status" value="1"/>
</dbReference>
<reference evidence="2 3" key="1">
    <citation type="submission" date="2020-07" db="EMBL/GenBank/DDBJ databases">
        <authorList>
            <person name="Sun Q."/>
        </authorList>
    </citation>
    <scope>NUCLEOTIDE SEQUENCE [LARGE SCALE GENOMIC DNA]</scope>
    <source>
        <strain evidence="2 3">CGMCC 1.13654</strain>
    </source>
</reference>
<evidence type="ECO:0000313" key="2">
    <source>
        <dbReference type="EMBL" id="MBA2934827.1"/>
    </source>
</evidence>
<gene>
    <name evidence="2" type="ORF">HZF05_12035</name>
</gene>
<feature type="domain" description="FAS1-like dehydratase" evidence="1">
    <location>
        <begin position="49"/>
        <end position="138"/>
    </location>
</feature>
<dbReference type="Pfam" id="PF13452">
    <property type="entry name" value="FAS1_DH_region"/>
    <property type="match status" value="1"/>
</dbReference>
<name>A0A838L710_9SPHN</name>
<dbReference type="PANTHER" id="PTHR28152">
    <property type="entry name" value="HYDROXYACYL-THIOESTER DEHYDRATASE TYPE 2, MITOCHONDRIAL"/>
    <property type="match status" value="1"/>
</dbReference>
<accession>A0A838L710</accession>
<dbReference type="InterPro" id="IPR029069">
    <property type="entry name" value="HotDog_dom_sf"/>
</dbReference>
<dbReference type="GO" id="GO:0019171">
    <property type="term" value="F:(3R)-hydroxyacyl-[acyl-carrier-protein] dehydratase activity"/>
    <property type="evidence" value="ECO:0007669"/>
    <property type="project" value="TreeGrafter"/>
</dbReference>
<comment type="caution">
    <text evidence="2">The sequence shown here is derived from an EMBL/GenBank/DDBJ whole genome shotgun (WGS) entry which is preliminary data.</text>
</comment>
<dbReference type="AlphaFoldDB" id="A0A838L710"/>